<reference evidence="2" key="2">
    <citation type="journal article" date="2022" name="Hortic Res">
        <title>The genome of Dioscorea zingiberensis sheds light on the biosynthesis, origin and evolution of the medicinally important diosgenin saponins.</title>
        <authorList>
            <person name="Li Y."/>
            <person name="Tan C."/>
            <person name="Li Z."/>
            <person name="Guo J."/>
            <person name="Li S."/>
            <person name="Chen X."/>
            <person name="Wang C."/>
            <person name="Dai X."/>
            <person name="Yang H."/>
            <person name="Song W."/>
            <person name="Hou L."/>
            <person name="Xu J."/>
            <person name="Tong Z."/>
            <person name="Xu A."/>
            <person name="Yuan X."/>
            <person name="Wang W."/>
            <person name="Yang Q."/>
            <person name="Chen L."/>
            <person name="Sun Z."/>
            <person name="Wang K."/>
            <person name="Pan B."/>
            <person name="Chen J."/>
            <person name="Bao Y."/>
            <person name="Liu F."/>
            <person name="Qi X."/>
            <person name="Gang D.R."/>
            <person name="Wen J."/>
            <person name="Li J."/>
        </authorList>
    </citation>
    <scope>NUCLEOTIDE SEQUENCE</scope>
    <source>
        <strain evidence="2">Dzin_1.0</strain>
    </source>
</reference>
<evidence type="ECO:0000313" key="3">
    <source>
        <dbReference type="Proteomes" id="UP001085076"/>
    </source>
</evidence>
<feature type="domain" description="Transposase-associated" evidence="1">
    <location>
        <begin position="3"/>
        <end position="76"/>
    </location>
</feature>
<evidence type="ECO:0000259" key="1">
    <source>
        <dbReference type="Pfam" id="PF13963"/>
    </source>
</evidence>
<reference evidence="2" key="1">
    <citation type="submission" date="2021-03" db="EMBL/GenBank/DDBJ databases">
        <authorList>
            <person name="Li Z."/>
            <person name="Yang C."/>
        </authorList>
    </citation>
    <scope>NUCLEOTIDE SEQUENCE</scope>
    <source>
        <strain evidence="2">Dzin_1.0</strain>
        <tissue evidence="2">Leaf</tissue>
    </source>
</reference>
<protein>
    <recommendedName>
        <fullName evidence="1">Transposase-associated domain-containing protein</fullName>
    </recommendedName>
</protein>
<dbReference type="OrthoDB" id="629391at2759"/>
<dbReference type="InterPro" id="IPR029480">
    <property type="entry name" value="Transpos_assoc"/>
</dbReference>
<evidence type="ECO:0000313" key="2">
    <source>
        <dbReference type="EMBL" id="KAJ0967914.1"/>
    </source>
</evidence>
<dbReference type="Proteomes" id="UP001085076">
    <property type="component" value="Miscellaneous, Linkage group lg07"/>
</dbReference>
<dbReference type="AlphaFoldDB" id="A0A9D5C7M6"/>
<proteinExistence type="predicted"/>
<accession>A0A9D5C7M6</accession>
<name>A0A9D5C7M6_9LILI</name>
<sequence length="122" mass="13803">MDKSWINLPLRANAKYVHGVLNFLDFAFANRQRDGKIACPCVNCVNICWFSRNDVFDHLIVKGFLNTYVTWTCHGEVSNSSSSVGMNDEEIDTQHDIQGLLDDVFNLPDSLYEDVGLESTNL</sequence>
<comment type="caution">
    <text evidence="2">The sequence shown here is derived from an EMBL/GenBank/DDBJ whole genome shotgun (WGS) entry which is preliminary data.</text>
</comment>
<keyword evidence="3" id="KW-1185">Reference proteome</keyword>
<organism evidence="2 3">
    <name type="scientific">Dioscorea zingiberensis</name>
    <dbReference type="NCBI Taxonomy" id="325984"/>
    <lineage>
        <taxon>Eukaryota</taxon>
        <taxon>Viridiplantae</taxon>
        <taxon>Streptophyta</taxon>
        <taxon>Embryophyta</taxon>
        <taxon>Tracheophyta</taxon>
        <taxon>Spermatophyta</taxon>
        <taxon>Magnoliopsida</taxon>
        <taxon>Liliopsida</taxon>
        <taxon>Dioscoreales</taxon>
        <taxon>Dioscoreaceae</taxon>
        <taxon>Dioscorea</taxon>
    </lineage>
</organism>
<gene>
    <name evidence="2" type="ORF">J5N97_024831</name>
</gene>
<dbReference type="EMBL" id="JAGGNH010000007">
    <property type="protein sequence ID" value="KAJ0967914.1"/>
    <property type="molecule type" value="Genomic_DNA"/>
</dbReference>
<dbReference type="Pfam" id="PF13963">
    <property type="entry name" value="Transpos_assoc"/>
    <property type="match status" value="1"/>
</dbReference>